<feature type="active site" description="For glutaminase activity" evidence="7">
    <location>
        <position position="113"/>
    </location>
</feature>
<feature type="binding site" evidence="7">
    <location>
        <position position="379"/>
    </location>
    <ligand>
        <name>deamido-NAD(+)</name>
        <dbReference type="ChEBI" id="CHEBI:58437"/>
        <note>ligand shared between two neighboring subunits</note>
    </ligand>
</feature>
<dbReference type="NCBIfam" id="TIGR00552">
    <property type="entry name" value="nadE"/>
    <property type="match status" value="1"/>
</dbReference>
<dbReference type="PANTHER" id="PTHR23090:SF9">
    <property type="entry name" value="GLUTAMINE-DEPENDENT NAD(+) SYNTHETASE"/>
    <property type="match status" value="1"/>
</dbReference>
<comment type="function">
    <text evidence="7">Catalyzes the ATP-dependent amidation of deamido-NAD to form NAD. Uses L-glutamine as a nitrogen source.</text>
</comment>
<feature type="binding site" evidence="7">
    <location>
        <position position="408"/>
    </location>
    <ligand>
        <name>deamido-NAD(+)</name>
        <dbReference type="ChEBI" id="CHEBI:58437"/>
        <note>ligand shared between two neighboring subunits</note>
    </ligand>
</feature>
<dbReference type="Gene3D" id="3.60.110.10">
    <property type="entry name" value="Carbon-nitrogen hydrolase"/>
    <property type="match status" value="1"/>
</dbReference>
<accession>A0ABY4C672</accession>
<organism evidence="11 12">
    <name type="scientific">Bdellovibrio reynosensis</name>
    <dbReference type="NCBI Taxonomy" id="2835041"/>
    <lineage>
        <taxon>Bacteria</taxon>
        <taxon>Pseudomonadati</taxon>
        <taxon>Bdellovibrionota</taxon>
        <taxon>Bdellovibrionia</taxon>
        <taxon>Bdellovibrionales</taxon>
        <taxon>Pseudobdellovibrionaceae</taxon>
        <taxon>Bdellovibrio</taxon>
    </lineage>
</organism>
<dbReference type="InterPro" id="IPR036526">
    <property type="entry name" value="C-N_Hydrolase_sf"/>
</dbReference>
<dbReference type="InterPro" id="IPR003010">
    <property type="entry name" value="C-N_Hydrolase"/>
</dbReference>
<keyword evidence="6 7" id="KW-0520">NAD</keyword>
<evidence type="ECO:0000256" key="9">
    <source>
        <dbReference type="RuleBase" id="RU003811"/>
    </source>
</evidence>
<dbReference type="CDD" id="cd07570">
    <property type="entry name" value="GAT_Gln-NAD-synth"/>
    <property type="match status" value="1"/>
</dbReference>
<dbReference type="SUPFAM" id="SSF52402">
    <property type="entry name" value="Adenine nucleotide alpha hydrolases-like"/>
    <property type="match status" value="1"/>
</dbReference>
<dbReference type="InterPro" id="IPR003694">
    <property type="entry name" value="NAD_synthase"/>
</dbReference>
<feature type="binding site" evidence="7">
    <location>
        <position position="510"/>
    </location>
    <ligand>
        <name>deamido-NAD(+)</name>
        <dbReference type="ChEBI" id="CHEBI:58437"/>
        <note>ligand shared between two neighboring subunits</note>
    </ligand>
</feature>
<evidence type="ECO:0000259" key="10">
    <source>
        <dbReference type="PROSITE" id="PS50263"/>
    </source>
</evidence>
<dbReference type="SUPFAM" id="SSF56317">
    <property type="entry name" value="Carbon-nitrogen hydrolase"/>
    <property type="match status" value="1"/>
</dbReference>
<comment type="similarity">
    <text evidence="9">Belongs to the NAD synthetase family.</text>
</comment>
<dbReference type="HAMAP" id="MF_02090">
    <property type="entry name" value="NadE_glutamine_dep"/>
    <property type="match status" value="1"/>
</dbReference>
<dbReference type="GO" id="GO:0003952">
    <property type="term" value="F:NAD+ synthase (glutamine-hydrolyzing) activity"/>
    <property type="evidence" value="ECO:0007669"/>
    <property type="project" value="UniProtKB-EC"/>
</dbReference>
<name>A0ABY4C672_9BACT</name>
<dbReference type="InterPro" id="IPR014729">
    <property type="entry name" value="Rossmann-like_a/b/a_fold"/>
</dbReference>
<keyword evidence="3 7" id="KW-0436">Ligase</keyword>
<keyword evidence="12" id="KW-1185">Reference proteome</keyword>
<protein>
    <recommendedName>
        <fullName evidence="7 8">Glutamine-dependent NAD(+) synthetase</fullName>
        <ecNumber evidence="7 8">6.3.5.1</ecNumber>
    </recommendedName>
    <alternativeName>
        <fullName evidence="7 8">NAD(+) synthase [glutamine-hydrolyzing]</fullName>
    </alternativeName>
</protein>
<evidence type="ECO:0000256" key="1">
    <source>
        <dbReference type="ARBA" id="ARBA00005188"/>
    </source>
</evidence>
<dbReference type="CDD" id="cd00553">
    <property type="entry name" value="NAD_synthase"/>
    <property type="match status" value="1"/>
</dbReference>
<feature type="binding site" evidence="7">
    <location>
        <position position="403"/>
    </location>
    <ligand>
        <name>ATP</name>
        <dbReference type="ChEBI" id="CHEBI:30616"/>
    </ligand>
</feature>
<dbReference type="Pfam" id="PF00795">
    <property type="entry name" value="CN_hydrolase"/>
    <property type="match status" value="1"/>
</dbReference>
<dbReference type="Pfam" id="PF02540">
    <property type="entry name" value="NAD_synthase"/>
    <property type="match status" value="1"/>
</dbReference>
<evidence type="ECO:0000256" key="3">
    <source>
        <dbReference type="ARBA" id="ARBA00022598"/>
    </source>
</evidence>
<comment type="catalytic activity">
    <reaction evidence="7 8">
        <text>deamido-NAD(+) + L-glutamine + ATP + H2O = L-glutamate + AMP + diphosphate + NAD(+) + H(+)</text>
        <dbReference type="Rhea" id="RHEA:24384"/>
        <dbReference type="ChEBI" id="CHEBI:15377"/>
        <dbReference type="ChEBI" id="CHEBI:15378"/>
        <dbReference type="ChEBI" id="CHEBI:29985"/>
        <dbReference type="ChEBI" id="CHEBI:30616"/>
        <dbReference type="ChEBI" id="CHEBI:33019"/>
        <dbReference type="ChEBI" id="CHEBI:57540"/>
        <dbReference type="ChEBI" id="CHEBI:58359"/>
        <dbReference type="ChEBI" id="CHEBI:58437"/>
        <dbReference type="ChEBI" id="CHEBI:456215"/>
        <dbReference type="EC" id="6.3.5.1"/>
    </reaction>
</comment>
<dbReference type="InterPro" id="IPR014445">
    <property type="entry name" value="Gln-dep_NAD_synthase"/>
</dbReference>
<dbReference type="PIRSF" id="PIRSF006630">
    <property type="entry name" value="NADS_GAT"/>
    <property type="match status" value="1"/>
</dbReference>
<feature type="binding site" evidence="7">
    <location>
        <position position="187"/>
    </location>
    <ligand>
        <name>L-glutamine</name>
        <dbReference type="ChEBI" id="CHEBI:58359"/>
    </ligand>
</feature>
<gene>
    <name evidence="7" type="primary">nadE</name>
    <name evidence="11" type="ORF">MNR06_12260</name>
</gene>
<proteinExistence type="inferred from homology"/>
<evidence type="ECO:0000256" key="4">
    <source>
        <dbReference type="ARBA" id="ARBA00022741"/>
    </source>
</evidence>
<keyword evidence="4 7" id="KW-0547">Nucleotide-binding</keyword>
<feature type="binding site" evidence="7">
    <location>
        <position position="193"/>
    </location>
    <ligand>
        <name>L-glutamine</name>
        <dbReference type="ChEBI" id="CHEBI:58359"/>
    </ligand>
</feature>
<dbReference type="PROSITE" id="PS50263">
    <property type="entry name" value="CN_HYDROLASE"/>
    <property type="match status" value="1"/>
</dbReference>
<evidence type="ECO:0000256" key="5">
    <source>
        <dbReference type="ARBA" id="ARBA00022840"/>
    </source>
</evidence>
<evidence type="ECO:0000313" key="11">
    <source>
        <dbReference type="EMBL" id="UOF00472.1"/>
    </source>
</evidence>
<dbReference type="Proteomes" id="UP000830116">
    <property type="component" value="Chromosome"/>
</dbReference>
<dbReference type="Gene3D" id="3.40.50.620">
    <property type="entry name" value="HUPs"/>
    <property type="match status" value="1"/>
</dbReference>
<evidence type="ECO:0000313" key="12">
    <source>
        <dbReference type="Proteomes" id="UP000830116"/>
    </source>
</evidence>
<comment type="pathway">
    <text evidence="1 7 8">Cofactor biosynthesis; NAD(+) biosynthesis; NAD(+) from deamido-NAD(+) (L-Gln route): step 1/1.</text>
</comment>
<dbReference type="RefSeq" id="WP_243536445.1">
    <property type="nucleotide sequence ID" value="NZ_CP093442.1"/>
</dbReference>
<evidence type="ECO:0000256" key="7">
    <source>
        <dbReference type="HAMAP-Rule" id="MF_02090"/>
    </source>
</evidence>
<feature type="binding site" evidence="7">
    <location>
        <begin position="296"/>
        <end position="303"/>
    </location>
    <ligand>
        <name>ATP</name>
        <dbReference type="ChEBI" id="CHEBI:30616"/>
    </ligand>
</feature>
<evidence type="ECO:0000256" key="6">
    <source>
        <dbReference type="ARBA" id="ARBA00023027"/>
    </source>
</evidence>
<dbReference type="NCBIfam" id="NF010588">
    <property type="entry name" value="PRK13981.1"/>
    <property type="match status" value="1"/>
</dbReference>
<comment type="caution">
    <text evidence="7">Lacks conserved residue(s) required for the propagation of feature annotation.</text>
</comment>
<feature type="active site" description="Proton acceptor; for glutaminase activity" evidence="7">
    <location>
        <position position="41"/>
    </location>
</feature>
<evidence type="ECO:0000256" key="8">
    <source>
        <dbReference type="PIRNR" id="PIRNR006630"/>
    </source>
</evidence>
<dbReference type="EC" id="6.3.5.1" evidence="7 8"/>
<dbReference type="InterPro" id="IPR022310">
    <property type="entry name" value="NAD/GMP_synthase"/>
</dbReference>
<comment type="similarity">
    <text evidence="2 7 8">In the C-terminal section; belongs to the NAD synthetase family.</text>
</comment>
<dbReference type="EMBL" id="CP093442">
    <property type="protein sequence ID" value="UOF00472.1"/>
    <property type="molecule type" value="Genomic_DNA"/>
</dbReference>
<sequence length="539" mass="60406">MRIALAQINPVLGDFSSNKEKILSFIQQAQQRKCELVVFPECALFGYHPFDLLEREKIVAKQEAELKDLVKKIPANIGVIFGLITKNPEKMGRPYYNSAVFVAKGQKPRFFHKQLLPTGDVFDEARFIEVGDVSKNYFTWKGKKFFLTICEDIWAWPNAKGQSPYRYNPLTKVKKQKVDLVINISASPYFVGKMKQREFVTAKTAQHFKAPMMYVNLVGAQDEIIFDGGSFVIDKNGKKILSCQQFDEDINVIDLKTSETWNTTPKIPKTEELRRALVLGIRDFCIKTGLKKVHFGLSGGIDSAVVAALAVDALGPANVTAIALPGPFNAEKSLTLARDLAGNLGIDFKIVELGGLYEDVVKSLEKNLGLKDFGLVHENLQARLRGITLMAYSNKENSLLLTTSNKSEYAAGYSTLYGDMCGGLAPLGDLLKNQVYELARFYNQQSELIPLEIIDRAPSAELRPNQTDQDSLPPYDVLDKSVSDLVEKCAPTKNATDKWLLPMLMRSEFKRWQAPPILKVSQHSFGRGRRYPIAHKAKE</sequence>
<reference evidence="11" key="1">
    <citation type="submission" date="2022-03" db="EMBL/GenBank/DDBJ databases">
        <title>Genome Identification and Characterization of new species Bdellovibrio reynosense LBG001 sp. nov. from a Mexico soil sample.</title>
        <authorList>
            <person name="Camilli A."/>
            <person name="Ajao Y."/>
            <person name="Guo X."/>
        </authorList>
    </citation>
    <scope>NUCLEOTIDE SEQUENCE</scope>
    <source>
        <strain evidence="11">LBG001</strain>
    </source>
</reference>
<feature type="active site" description="Nucleophile; for glutaminase activity" evidence="7">
    <location>
        <position position="150"/>
    </location>
</feature>
<dbReference type="PANTHER" id="PTHR23090">
    <property type="entry name" value="NH 3 /GLUTAMINE-DEPENDENT NAD + SYNTHETASE"/>
    <property type="match status" value="1"/>
</dbReference>
<feature type="domain" description="CN hydrolase" evidence="10">
    <location>
        <begin position="1"/>
        <end position="257"/>
    </location>
</feature>
<keyword evidence="5 7" id="KW-0067">ATP-binding</keyword>
<evidence type="ECO:0000256" key="2">
    <source>
        <dbReference type="ARBA" id="ARBA00007145"/>
    </source>
</evidence>